<name>A0A2V0PL20_9CHLO</name>
<feature type="compositionally biased region" description="Low complexity" evidence="1">
    <location>
        <begin position="82"/>
        <end position="108"/>
    </location>
</feature>
<comment type="caution">
    <text evidence="2">The sequence shown here is derived from an EMBL/GenBank/DDBJ whole genome shotgun (WGS) entry which is preliminary data.</text>
</comment>
<feature type="compositionally biased region" description="Polar residues" evidence="1">
    <location>
        <begin position="128"/>
        <end position="139"/>
    </location>
</feature>
<dbReference type="AlphaFoldDB" id="A0A2V0PL20"/>
<evidence type="ECO:0000256" key="1">
    <source>
        <dbReference type="SAM" id="MobiDB-lite"/>
    </source>
</evidence>
<dbReference type="InParanoid" id="A0A2V0PL20"/>
<protein>
    <submittedName>
        <fullName evidence="2">Uncharacterized protein</fullName>
    </submittedName>
</protein>
<evidence type="ECO:0000313" key="2">
    <source>
        <dbReference type="EMBL" id="GBF98580.1"/>
    </source>
</evidence>
<evidence type="ECO:0000313" key="3">
    <source>
        <dbReference type="Proteomes" id="UP000247498"/>
    </source>
</evidence>
<gene>
    <name evidence="2" type="ORF">Rsub_11305</name>
</gene>
<reference evidence="2 3" key="1">
    <citation type="journal article" date="2018" name="Sci. Rep.">
        <title>Raphidocelis subcapitata (=Pseudokirchneriella subcapitata) provides an insight into genome evolution and environmental adaptations in the Sphaeropleales.</title>
        <authorList>
            <person name="Suzuki S."/>
            <person name="Yamaguchi H."/>
            <person name="Nakajima N."/>
            <person name="Kawachi M."/>
        </authorList>
    </citation>
    <scope>NUCLEOTIDE SEQUENCE [LARGE SCALE GENOMIC DNA]</scope>
    <source>
        <strain evidence="2 3">NIES-35</strain>
    </source>
</reference>
<sequence>MAWDYADAGLAAWLTDRFGALPADTPMLNAAPPPAAAPPGAAPVVWPSPFLVAHDPRFAELAREIAAAQALSAAVSSAMAGAGAAPPALPDAPAAAAAAQREPSPAAACGGDPWAALLGLPPRDPGDSSDNNTGSQSQLCAPDPAATEPGEPRARKPKQQAPPRPRLPANATPDEREAHRKALAYEAQRRFRERRRNLALDADPSDPSRPAALAAALSAMDAWQQCIRHCDFRNPLARRQLKALNLESGAREEAPRGYWREVLMRVRARNGGRVVLSQAMMLELREAFQLQSKHTAELLAEQDSIKAELAALAGSEASAPAVHVTPTTSPSTVLRYTALLTRLEACLKRQHAADGLFHWGCQRLVPKELMLTCHVASFPRLPDWVSISQVAIAGANQGAEAAPEGAASEGALQGAA</sequence>
<dbReference type="Proteomes" id="UP000247498">
    <property type="component" value="Unassembled WGS sequence"/>
</dbReference>
<feature type="region of interest" description="Disordered" evidence="1">
    <location>
        <begin position="82"/>
        <end position="177"/>
    </location>
</feature>
<keyword evidence="3" id="KW-1185">Reference proteome</keyword>
<organism evidence="2 3">
    <name type="scientific">Raphidocelis subcapitata</name>
    <dbReference type="NCBI Taxonomy" id="307507"/>
    <lineage>
        <taxon>Eukaryota</taxon>
        <taxon>Viridiplantae</taxon>
        <taxon>Chlorophyta</taxon>
        <taxon>core chlorophytes</taxon>
        <taxon>Chlorophyceae</taxon>
        <taxon>CS clade</taxon>
        <taxon>Sphaeropleales</taxon>
        <taxon>Selenastraceae</taxon>
        <taxon>Raphidocelis</taxon>
    </lineage>
</organism>
<dbReference type="OrthoDB" id="10659634at2759"/>
<proteinExistence type="predicted"/>
<dbReference type="EMBL" id="BDRX01000129">
    <property type="protein sequence ID" value="GBF98580.1"/>
    <property type="molecule type" value="Genomic_DNA"/>
</dbReference>
<accession>A0A2V0PL20</accession>